<feature type="compositionally biased region" description="Gly residues" evidence="5">
    <location>
        <begin position="74"/>
        <end position="87"/>
    </location>
</feature>
<feature type="transmembrane region" description="Helical" evidence="6">
    <location>
        <begin position="133"/>
        <end position="152"/>
    </location>
</feature>
<dbReference type="PhylomeDB" id="A0A0G4FR68"/>
<name>A0A0G4FR68_9ALVE</name>
<comment type="subcellular location">
    <subcellularLocation>
        <location evidence="1">Membrane</location>
        <topology evidence="1">Multi-pass membrane protein</topology>
    </subcellularLocation>
</comment>
<dbReference type="Pfam" id="PF03741">
    <property type="entry name" value="TerC"/>
    <property type="match status" value="2"/>
</dbReference>
<feature type="transmembrane region" description="Helical" evidence="6">
    <location>
        <begin position="36"/>
        <end position="52"/>
    </location>
</feature>
<keyword evidence="2 6" id="KW-0812">Transmembrane</keyword>
<feature type="region of interest" description="Disordered" evidence="5">
    <location>
        <begin position="554"/>
        <end position="705"/>
    </location>
</feature>
<keyword evidence="4 6" id="KW-0472">Membrane</keyword>
<protein>
    <submittedName>
        <fullName evidence="7">Uncharacterized protein</fullName>
    </submittedName>
</protein>
<sequence length="778" mass="83019">MRTLLRPDRSAQVHSPRGLAATAGQDDSAEMEIGDLKAWIYFAIATALLLIVDTRSTMKRQRAEVVEARQPQGAGVGSTSGGSGRTTGGETVEMSVRKAARNTAFWIFTAIVFNLGLLLMYDWKFAMQWADGYMLEYLLSMDNLFVFCTIFQTYQTPHEQRRKALTYGIMGAVVFRLVFFLVTEFLLHLMWFFQIVFGGFLVWTAYKTATSGEDEEEPIEDNKCVKAATKCIPVVHRYDASGAFFIRVADQGGGQVTPAIYGRVNSRPQDGEYEGEKHIETSESSPSASRFVHSERDGTGGDGGGNGGVRVPPRERRASGGTEGSRTRRESLVEGEDVNSSSTLPSAVGLFPSGGSGEKKAEAEVDGGGEIGSPSSSSSVSPSALAKATTGGGTGGDCGAGGSLHGVGVGRETEGSPRGLMSGPARGERPEEGGKGRYRWKATLLFLVVVVCEVIDIVFAVDSVSAKVAQLPNVFQAYSSTVFAMFGLRSLFFILEVVMDYFSAMKYGLGLILAFIGIRLMMQRWVTIPEPVTFGFMITVIVSCMVASVLCPGKKKEEGEEEEEEGQADGGDDEGKAEEGTLGEDQTDVELGKDFHEEAPRGREGKGRQGRGKGALSSADEWTPNRNMRSSPGLASDELEDVEQGGNCLRREGCRTPSPGRERVLQKTTSCALLPSLSPDAPTRCPGGRSGLFSTPSSALSHSPSVSDLDVVQSSVLRAGGESSFSCQTSAEAAVAFASSAGGKSALIDREASELPSRVFLGSLLGERSSNDGIRIGV</sequence>
<evidence type="ECO:0000256" key="2">
    <source>
        <dbReference type="ARBA" id="ARBA00022692"/>
    </source>
</evidence>
<evidence type="ECO:0000256" key="5">
    <source>
        <dbReference type="SAM" id="MobiDB-lite"/>
    </source>
</evidence>
<dbReference type="PANTHER" id="PTHR30238:SF0">
    <property type="entry name" value="THYLAKOID MEMBRANE PROTEIN TERC, CHLOROPLASTIC"/>
    <property type="match status" value="1"/>
</dbReference>
<feature type="compositionally biased region" description="Basic and acidic residues" evidence="5">
    <location>
        <begin position="590"/>
        <end position="607"/>
    </location>
</feature>
<proteinExistence type="predicted"/>
<feature type="transmembrane region" description="Helical" evidence="6">
    <location>
        <begin position="164"/>
        <end position="182"/>
    </location>
</feature>
<feature type="region of interest" description="Disordered" evidence="5">
    <location>
        <begin position="259"/>
        <end position="434"/>
    </location>
</feature>
<feature type="transmembrane region" description="Helical" evidence="6">
    <location>
        <begin position="442"/>
        <end position="461"/>
    </location>
</feature>
<feature type="transmembrane region" description="Helical" evidence="6">
    <location>
        <begin position="532"/>
        <end position="551"/>
    </location>
</feature>
<dbReference type="PANTHER" id="PTHR30238">
    <property type="entry name" value="MEMBRANE BOUND PREDICTED REDOX MODULATOR"/>
    <property type="match status" value="1"/>
</dbReference>
<feature type="compositionally biased region" description="Low complexity" evidence="5">
    <location>
        <begin position="694"/>
        <end position="705"/>
    </location>
</feature>
<evidence type="ECO:0000313" key="7">
    <source>
        <dbReference type="EMBL" id="CEM16995.1"/>
    </source>
</evidence>
<accession>A0A0G4FR68</accession>
<feature type="transmembrane region" description="Helical" evidence="6">
    <location>
        <begin position="188"/>
        <end position="206"/>
    </location>
</feature>
<evidence type="ECO:0000256" key="1">
    <source>
        <dbReference type="ARBA" id="ARBA00004141"/>
    </source>
</evidence>
<dbReference type="EMBL" id="CDMZ01000567">
    <property type="protein sequence ID" value="CEM16995.1"/>
    <property type="molecule type" value="Genomic_DNA"/>
</dbReference>
<dbReference type="VEuPathDB" id="CryptoDB:Cvel_18337"/>
<dbReference type="InterPro" id="IPR005496">
    <property type="entry name" value="Integral_membrane_TerC"/>
</dbReference>
<feature type="region of interest" description="Disordered" evidence="5">
    <location>
        <begin position="65"/>
        <end position="90"/>
    </location>
</feature>
<feature type="transmembrane region" description="Helical" evidence="6">
    <location>
        <begin position="507"/>
        <end position="526"/>
    </location>
</feature>
<reference evidence="7" key="1">
    <citation type="submission" date="2014-11" db="EMBL/GenBank/DDBJ databases">
        <authorList>
            <person name="Otto D Thomas"/>
            <person name="Naeem Raeece"/>
        </authorList>
    </citation>
    <scope>NUCLEOTIDE SEQUENCE</scope>
</reference>
<organism evidence="7">
    <name type="scientific">Chromera velia CCMP2878</name>
    <dbReference type="NCBI Taxonomy" id="1169474"/>
    <lineage>
        <taxon>Eukaryota</taxon>
        <taxon>Sar</taxon>
        <taxon>Alveolata</taxon>
        <taxon>Colpodellida</taxon>
        <taxon>Chromeraceae</taxon>
        <taxon>Chromera</taxon>
    </lineage>
</organism>
<feature type="compositionally biased region" description="Gly residues" evidence="5">
    <location>
        <begin position="390"/>
        <end position="409"/>
    </location>
</feature>
<feature type="transmembrane region" description="Helical" evidence="6">
    <location>
        <begin position="473"/>
        <end position="495"/>
    </location>
</feature>
<dbReference type="GO" id="GO:0016020">
    <property type="term" value="C:membrane"/>
    <property type="evidence" value="ECO:0007669"/>
    <property type="project" value="UniProtKB-SubCell"/>
</dbReference>
<evidence type="ECO:0000256" key="3">
    <source>
        <dbReference type="ARBA" id="ARBA00022989"/>
    </source>
</evidence>
<feature type="compositionally biased region" description="Basic and acidic residues" evidence="5">
    <location>
        <begin position="649"/>
        <end position="665"/>
    </location>
</feature>
<feature type="transmembrane region" description="Helical" evidence="6">
    <location>
        <begin position="103"/>
        <end position="121"/>
    </location>
</feature>
<keyword evidence="3 6" id="KW-1133">Transmembrane helix</keyword>
<feature type="compositionally biased region" description="Basic and acidic residues" evidence="5">
    <location>
        <begin position="1"/>
        <end position="11"/>
    </location>
</feature>
<feature type="region of interest" description="Disordered" evidence="5">
    <location>
        <begin position="1"/>
        <end position="24"/>
    </location>
</feature>
<dbReference type="AlphaFoldDB" id="A0A0G4FR68"/>
<feature type="compositionally biased region" description="Acidic residues" evidence="5">
    <location>
        <begin position="559"/>
        <end position="572"/>
    </location>
</feature>
<gene>
    <name evidence="7" type="ORF">Cvel_18337</name>
</gene>
<feature type="compositionally biased region" description="Low complexity" evidence="5">
    <location>
        <begin position="373"/>
        <end position="389"/>
    </location>
</feature>
<evidence type="ECO:0000256" key="6">
    <source>
        <dbReference type="SAM" id="Phobius"/>
    </source>
</evidence>
<evidence type="ECO:0000256" key="4">
    <source>
        <dbReference type="ARBA" id="ARBA00023136"/>
    </source>
</evidence>